<dbReference type="OrthoDB" id="9774608at2"/>
<dbReference type="EMBL" id="VDFV01000025">
    <property type="protein sequence ID" value="TNC68278.1"/>
    <property type="molecule type" value="Genomic_DNA"/>
</dbReference>
<evidence type="ECO:0000313" key="2">
    <source>
        <dbReference type="EMBL" id="TNC68278.1"/>
    </source>
</evidence>
<feature type="compositionally biased region" description="Basic residues" evidence="1">
    <location>
        <begin position="62"/>
        <end position="73"/>
    </location>
</feature>
<keyword evidence="3" id="KW-1185">Reference proteome</keyword>
<dbReference type="Proteomes" id="UP000305709">
    <property type="component" value="Unassembled WGS sequence"/>
</dbReference>
<protein>
    <submittedName>
        <fullName evidence="2">Uncharacterized protein</fullName>
    </submittedName>
</protein>
<feature type="region of interest" description="Disordered" evidence="1">
    <location>
        <begin position="54"/>
        <end position="93"/>
    </location>
</feature>
<accession>A0A5C4N8D8</accession>
<feature type="compositionally biased region" description="Basic and acidic residues" evidence="1">
    <location>
        <begin position="74"/>
        <end position="88"/>
    </location>
</feature>
<gene>
    <name evidence="2" type="ORF">FHG71_14945</name>
</gene>
<organism evidence="2 3">
    <name type="scientific">Rubellimicrobium roseum</name>
    <dbReference type="NCBI Taxonomy" id="687525"/>
    <lineage>
        <taxon>Bacteria</taxon>
        <taxon>Pseudomonadati</taxon>
        <taxon>Pseudomonadota</taxon>
        <taxon>Alphaproteobacteria</taxon>
        <taxon>Rhodobacterales</taxon>
        <taxon>Roseobacteraceae</taxon>
        <taxon>Rubellimicrobium</taxon>
    </lineage>
</organism>
<comment type="caution">
    <text evidence="2">The sequence shown here is derived from an EMBL/GenBank/DDBJ whole genome shotgun (WGS) entry which is preliminary data.</text>
</comment>
<proteinExistence type="predicted"/>
<evidence type="ECO:0000256" key="1">
    <source>
        <dbReference type="SAM" id="MobiDB-lite"/>
    </source>
</evidence>
<sequence length="282" mass="30462">MGCSVIAHLSGHGRSQVLLLPWAVGDHLGPDNPARFIDAFGDGLNFAAARRRRAGRAAEARHPKRSLPRASRRNPKDDRHGNEDRPDPENDCAVGLAGERFRMGALAVGISAKDEAVAFLQTQGSRMQHQRPGSARSALDAVVTRQGKAEFERPPADFHLIELCLSGSCTGRRLFDGLAGPADCRYRPGALFAIPAGRAAQVSIRDGEATILQLMIDRAVMDEVKRAMLRGDADRVELLGFNAVFDARMRACALAIHRELRHPSAGGALVADVMAEALLRNP</sequence>
<name>A0A5C4N8D8_9RHOB</name>
<dbReference type="AlphaFoldDB" id="A0A5C4N8D8"/>
<evidence type="ECO:0000313" key="3">
    <source>
        <dbReference type="Proteomes" id="UP000305709"/>
    </source>
</evidence>
<reference evidence="2 3" key="1">
    <citation type="submission" date="2019-06" db="EMBL/GenBank/DDBJ databases">
        <authorList>
            <person name="Jiang L."/>
        </authorList>
    </citation>
    <scope>NUCLEOTIDE SEQUENCE [LARGE SCALE GENOMIC DNA]</scope>
    <source>
        <strain evidence="2 3">YIM 48858</strain>
    </source>
</reference>